<feature type="region of interest" description="Disordered" evidence="1">
    <location>
        <begin position="195"/>
        <end position="219"/>
    </location>
</feature>
<dbReference type="OrthoDB" id="5181063at2"/>
<dbReference type="eggNOG" id="COG5401">
    <property type="taxonomic scope" value="Bacteria"/>
</dbReference>
<proteinExistence type="predicted"/>
<name>A0LVZ2_ACIC1</name>
<evidence type="ECO:0000313" key="4">
    <source>
        <dbReference type="Proteomes" id="UP000008221"/>
    </source>
</evidence>
<dbReference type="HOGENOM" id="CLU_124411_0_0_11"/>
<dbReference type="PROSITE" id="PS51257">
    <property type="entry name" value="PROKAR_LIPOPROTEIN"/>
    <property type="match status" value="1"/>
</dbReference>
<dbReference type="KEGG" id="ace:Acel_1830"/>
<accession>A0LVZ2</accession>
<evidence type="ECO:0000256" key="1">
    <source>
        <dbReference type="SAM" id="MobiDB-lite"/>
    </source>
</evidence>
<dbReference type="InParanoid" id="A0LVZ2"/>
<gene>
    <name evidence="3" type="ordered locus">Acel_1830</name>
</gene>
<dbReference type="STRING" id="351607.Acel_1830"/>
<organism evidence="3 4">
    <name type="scientific">Acidothermus cellulolyticus (strain ATCC 43068 / DSM 8971 / 11B)</name>
    <dbReference type="NCBI Taxonomy" id="351607"/>
    <lineage>
        <taxon>Bacteria</taxon>
        <taxon>Bacillati</taxon>
        <taxon>Actinomycetota</taxon>
        <taxon>Actinomycetes</taxon>
        <taxon>Acidothermales</taxon>
        <taxon>Acidothermaceae</taxon>
        <taxon>Acidothermus</taxon>
    </lineage>
</organism>
<keyword evidence="4" id="KW-1185">Reference proteome</keyword>
<dbReference type="SMART" id="SM00909">
    <property type="entry name" value="Germane"/>
    <property type="match status" value="1"/>
</dbReference>
<dbReference type="Pfam" id="PF10646">
    <property type="entry name" value="Germane"/>
    <property type="match status" value="1"/>
</dbReference>
<reference evidence="3 4" key="1">
    <citation type="journal article" date="2009" name="Genome Res.">
        <title>Complete genome of the cellulolytic thermophile Acidothermus cellulolyticus 11B provides insights into its ecophysiological and evolutionary adaptations.</title>
        <authorList>
            <person name="Barabote R.D."/>
            <person name="Xie G."/>
            <person name="Leu D.H."/>
            <person name="Normand P."/>
            <person name="Necsulea A."/>
            <person name="Daubin V."/>
            <person name="Medigue C."/>
            <person name="Adney W.S."/>
            <person name="Xu X.C."/>
            <person name="Lapidus A."/>
            <person name="Parales R.E."/>
            <person name="Detter C."/>
            <person name="Pujic P."/>
            <person name="Bruce D."/>
            <person name="Lavire C."/>
            <person name="Challacombe J.F."/>
            <person name="Brettin T.S."/>
            <person name="Berry A.M."/>
        </authorList>
    </citation>
    <scope>NUCLEOTIDE SEQUENCE [LARGE SCALE GENOMIC DNA]</scope>
    <source>
        <strain evidence="4">ATCC 43068 / DSM 8971 / 11B</strain>
    </source>
</reference>
<dbReference type="EMBL" id="CP000481">
    <property type="protein sequence ID" value="ABK53602.1"/>
    <property type="molecule type" value="Genomic_DNA"/>
</dbReference>
<evidence type="ECO:0000259" key="2">
    <source>
        <dbReference type="SMART" id="SM00909"/>
    </source>
</evidence>
<dbReference type="InterPro" id="IPR019606">
    <property type="entry name" value="GerMN"/>
</dbReference>
<dbReference type="Proteomes" id="UP000008221">
    <property type="component" value="Chromosome"/>
</dbReference>
<evidence type="ECO:0000313" key="3">
    <source>
        <dbReference type="EMBL" id="ABK53602.1"/>
    </source>
</evidence>
<sequence length="219" mass="22594">MRRFWRTFALAALVLVVGAGCGVSGQQRASVIPRADVPSALWEPSPPPVSPSPAYPAATIYLVEAKDGVLVPVHRSQQQASTLFALMQSLLVGPTDAEVARGLTSALTAVSKINNVSRSGTLATIDLGSSFSEIRGQSQILATAQIVLTAVSFPGVDSVLIELDGHPVTVPLADGTLTSRPLRADDYSCLLVGSRPCAPSSESPPPPVSLPSPSATASS</sequence>
<dbReference type="AlphaFoldDB" id="A0LVZ2"/>
<protein>
    <recommendedName>
        <fullName evidence="2">GerMN domain-containing protein</fullName>
    </recommendedName>
</protein>
<feature type="domain" description="GerMN" evidence="2">
    <location>
        <begin position="83"/>
        <end position="172"/>
    </location>
</feature>
<dbReference type="RefSeq" id="WP_011720665.1">
    <property type="nucleotide sequence ID" value="NC_008578.1"/>
</dbReference>